<name>A0A0W0Z136_9GAMM</name>
<sequence>MGLPKKALRESQLQLLTAGSAVNDGSHQIYRVTFIENNVPVSAFFKKLDPKHHYPELLAKISVAVSLFKRLFQGKNSAEERLVFDDNDRLVGTLSIAIDGFKPFNYSSEPVPVDPVTKERVIPSTKTLLRKKFIKILFGRWFLDDDDPHPHNVGFKEDEDESADIDFDMFLYWFTIHMKEPRPIIGVPKKRVELTVADWEAFPRVKDSKPYHWATFRHPGQETLPGVIPSQLLMQVLPKSYADPSQFEQLAHEQEAHEQKFAAALSALLTFHPDMVRKRLYDLFGDMTLNYTSLDNTDVNLRIKYETEFPQLCNEQTNIKPFIDFMMDVYQKHYDNLYRVVVFYMGCENNGYGVPLSATSSMLYHKPSFYRDILSWAKEQNATLYSKEDKTAQYDPVELQKRYHQVWRDAYAPSVRDLLHQTYRLTNELLCQVSSSKQDIIEIECKKITDDSLTSAWELFGIMPELSLEEVLPLINVDKDSKLREALLLLVEFTSKFHDVVKAYYSKERRDLTEEDNLLFSDQLTQLYSNYNLKIRQSLAHTSTHASVFNVIASRLKLITEQVNFKLHLTTTDELMQDAVKTVATKDVLPHTHDEEIKKFNDFLFLWAKSLAPEDLSQYINDIIDKHYAPIVPGLLTARHRTQPVKDFLLASMNDSGDNRLAYILSSGNEDTGALNTLLIQHLTPHMLQTYPLLSVRNAVREGTFTKDIAIFTKSAVNFAKYDSRFTHLFSPEGMKLFYQTMYQWIDSLDSKSFKKIMQDSLKEYEAGLSVLSGWWGNGSRRTEVEGYCSNSGQSKAVALTFLKGADTSTLNGILFNNIITAMKANISKNAEKQQIPGNKLILKYNATEHKAFYFDGLKTHAVAPSHKQDVHATNSSAMSVGAL</sequence>
<evidence type="ECO:0000313" key="1">
    <source>
        <dbReference type="EMBL" id="KTD62454.1"/>
    </source>
</evidence>
<keyword evidence="2" id="KW-1185">Reference proteome</keyword>
<evidence type="ECO:0000313" key="2">
    <source>
        <dbReference type="Proteomes" id="UP000054600"/>
    </source>
</evidence>
<comment type="caution">
    <text evidence="1">The sequence shown here is derived from an EMBL/GenBank/DDBJ whole genome shotgun (WGS) entry which is preliminary data.</text>
</comment>
<dbReference type="PATRIC" id="fig|1122169.6.peg.1333"/>
<proteinExistence type="predicted"/>
<reference evidence="1 2" key="1">
    <citation type="submission" date="2015-11" db="EMBL/GenBank/DDBJ databases">
        <title>Genomic analysis of 38 Legionella species identifies large and diverse effector repertoires.</title>
        <authorList>
            <person name="Burstein D."/>
            <person name="Amaro F."/>
            <person name="Zusman T."/>
            <person name="Lifshitz Z."/>
            <person name="Cohen O."/>
            <person name="Gilbert J.A."/>
            <person name="Pupko T."/>
            <person name="Shuman H.A."/>
            <person name="Segal G."/>
        </authorList>
    </citation>
    <scope>NUCLEOTIDE SEQUENCE [LARGE SCALE GENOMIC DNA]</scope>
    <source>
        <strain evidence="1 2">ATCC 49655</strain>
    </source>
</reference>
<dbReference type="RefSeq" id="WP_018576686.1">
    <property type="nucleotide sequence ID" value="NZ_KB892390.1"/>
</dbReference>
<organism evidence="1 2">
    <name type="scientific">Legionella shakespearei DSM 23087</name>
    <dbReference type="NCBI Taxonomy" id="1122169"/>
    <lineage>
        <taxon>Bacteria</taxon>
        <taxon>Pseudomonadati</taxon>
        <taxon>Pseudomonadota</taxon>
        <taxon>Gammaproteobacteria</taxon>
        <taxon>Legionellales</taxon>
        <taxon>Legionellaceae</taxon>
        <taxon>Legionella</taxon>
    </lineage>
</organism>
<dbReference type="OrthoDB" id="5649225at2"/>
<accession>A0A0W0Z136</accession>
<dbReference type="Proteomes" id="UP000054600">
    <property type="component" value="Unassembled WGS sequence"/>
</dbReference>
<gene>
    <name evidence="1" type="ORF">Lsha_1154</name>
</gene>
<dbReference type="EMBL" id="LNYW01000033">
    <property type="protein sequence ID" value="KTD62454.1"/>
    <property type="molecule type" value="Genomic_DNA"/>
</dbReference>
<dbReference type="AlphaFoldDB" id="A0A0W0Z136"/>
<protein>
    <submittedName>
        <fullName evidence="1">Uncharacterized protein</fullName>
    </submittedName>
</protein>
<dbReference type="eggNOG" id="ENOG5033HTG">
    <property type="taxonomic scope" value="Bacteria"/>
</dbReference>